<dbReference type="PROSITE" id="PS00101">
    <property type="entry name" value="HEXAPEP_TRANSFERASES"/>
    <property type="match status" value="1"/>
</dbReference>
<evidence type="ECO:0000256" key="3">
    <source>
        <dbReference type="ARBA" id="ARBA00022737"/>
    </source>
</evidence>
<evidence type="ECO:0000313" key="6">
    <source>
        <dbReference type="Proteomes" id="UP001555826"/>
    </source>
</evidence>
<evidence type="ECO:0000313" key="5">
    <source>
        <dbReference type="EMBL" id="MEW9264060.1"/>
    </source>
</evidence>
<dbReference type="Gene3D" id="2.160.10.10">
    <property type="entry name" value="Hexapeptide repeat proteins"/>
    <property type="match status" value="1"/>
</dbReference>
<dbReference type="PANTHER" id="PTHR42811">
    <property type="entry name" value="SERINE ACETYLTRANSFERASE"/>
    <property type="match status" value="1"/>
</dbReference>
<dbReference type="RefSeq" id="WP_367636663.1">
    <property type="nucleotide sequence ID" value="NZ_JBFNQN010000003.1"/>
</dbReference>
<dbReference type="InterPro" id="IPR018357">
    <property type="entry name" value="Hexapep_transf_CS"/>
</dbReference>
<proteinExistence type="inferred from homology"/>
<evidence type="ECO:0000256" key="4">
    <source>
        <dbReference type="ARBA" id="ARBA00023315"/>
    </source>
</evidence>
<keyword evidence="2" id="KW-0808">Transferase</keyword>
<dbReference type="InterPro" id="IPR001451">
    <property type="entry name" value="Hexapep"/>
</dbReference>
<dbReference type="Pfam" id="PF00132">
    <property type="entry name" value="Hexapep"/>
    <property type="match status" value="1"/>
</dbReference>
<keyword evidence="6" id="KW-1185">Reference proteome</keyword>
<protein>
    <submittedName>
        <fullName evidence="5">Serine acetyltransferase</fullName>
    </submittedName>
</protein>
<comment type="caution">
    <text evidence="5">The sequence shown here is derived from an EMBL/GenBank/DDBJ whole genome shotgun (WGS) entry which is preliminary data.</text>
</comment>
<keyword evidence="3" id="KW-0677">Repeat</keyword>
<dbReference type="EMBL" id="JBFNQN010000003">
    <property type="protein sequence ID" value="MEW9264060.1"/>
    <property type="molecule type" value="Genomic_DNA"/>
</dbReference>
<dbReference type="InterPro" id="IPR045304">
    <property type="entry name" value="LbH_SAT"/>
</dbReference>
<keyword evidence="4" id="KW-0012">Acyltransferase</keyword>
<organism evidence="5 6">
    <name type="scientific">Kineococcus endophyticus</name>
    <dbReference type="NCBI Taxonomy" id="1181883"/>
    <lineage>
        <taxon>Bacteria</taxon>
        <taxon>Bacillati</taxon>
        <taxon>Actinomycetota</taxon>
        <taxon>Actinomycetes</taxon>
        <taxon>Kineosporiales</taxon>
        <taxon>Kineosporiaceae</taxon>
        <taxon>Kineococcus</taxon>
    </lineage>
</organism>
<dbReference type="SUPFAM" id="SSF51161">
    <property type="entry name" value="Trimeric LpxA-like enzymes"/>
    <property type="match status" value="1"/>
</dbReference>
<name>A0ABV3P378_9ACTN</name>
<evidence type="ECO:0000256" key="1">
    <source>
        <dbReference type="ARBA" id="ARBA00007274"/>
    </source>
</evidence>
<evidence type="ECO:0000256" key="2">
    <source>
        <dbReference type="ARBA" id="ARBA00022679"/>
    </source>
</evidence>
<reference evidence="5 6" key="1">
    <citation type="submission" date="2024-07" db="EMBL/GenBank/DDBJ databases">
        <authorList>
            <person name="Thanompreechachai J."/>
            <person name="Duangmal K."/>
        </authorList>
    </citation>
    <scope>NUCLEOTIDE SEQUENCE [LARGE SCALE GENOMIC DNA]</scope>
    <source>
        <strain evidence="5 6">KCTC 19886</strain>
    </source>
</reference>
<dbReference type="CDD" id="cd03354">
    <property type="entry name" value="LbH_SAT"/>
    <property type="match status" value="1"/>
</dbReference>
<dbReference type="InterPro" id="IPR011004">
    <property type="entry name" value="Trimer_LpxA-like_sf"/>
</dbReference>
<gene>
    <name evidence="5" type="ORF">AB1207_04830</name>
</gene>
<dbReference type="Proteomes" id="UP001555826">
    <property type="component" value="Unassembled WGS sequence"/>
</dbReference>
<comment type="similarity">
    <text evidence="1">Belongs to the transferase hexapeptide repeat family.</text>
</comment>
<sequence length="205" mass="21286">MDPDPWRNPLNHHLAALRGDLEHMVEPEGRSTGSWLPDVLARVALVPRVRAVVQLRAAQAVAPRFMPAAHLLQARALRSAGAEISPFAQIGPGLCLMHSTGIVVGPSVRIGRGLRIYQNVTLGDGSTPGQPVVGDDVTIGAGACVLGGITVGDRAVIGANAVVTKDVPADHVATGAPAVSRPRRRGSDPRLDALAREAGVELTAV</sequence>
<accession>A0ABV3P378</accession>